<feature type="compositionally biased region" description="Polar residues" evidence="1">
    <location>
        <begin position="122"/>
        <end position="139"/>
    </location>
</feature>
<proteinExistence type="predicted"/>
<feature type="compositionally biased region" description="Polar residues" evidence="1">
    <location>
        <begin position="184"/>
        <end position="202"/>
    </location>
</feature>
<evidence type="ECO:0000313" key="5">
    <source>
        <dbReference type="Proteomes" id="UP001258017"/>
    </source>
</evidence>
<feature type="domain" description="Cep192-like" evidence="3">
    <location>
        <begin position="1096"/>
        <end position="1246"/>
    </location>
</feature>
<reference evidence="4" key="1">
    <citation type="submission" date="2021-08" db="EMBL/GenBank/DDBJ databases">
        <authorList>
            <person name="Misof B."/>
            <person name="Oliver O."/>
            <person name="Podsiadlowski L."/>
            <person name="Donath A."/>
            <person name="Peters R."/>
            <person name="Mayer C."/>
            <person name="Rust J."/>
            <person name="Gunkel S."/>
            <person name="Lesny P."/>
            <person name="Martin S."/>
            <person name="Oeyen J.P."/>
            <person name="Petersen M."/>
            <person name="Panagiotis P."/>
            <person name="Wilbrandt J."/>
            <person name="Tanja T."/>
        </authorList>
    </citation>
    <scope>NUCLEOTIDE SEQUENCE</scope>
    <source>
        <strain evidence="4">GBR_01_08_01A</strain>
        <tissue evidence="4">Thorax + abdomen</tissue>
    </source>
</reference>
<evidence type="ECO:0000259" key="3">
    <source>
        <dbReference type="Pfam" id="PF22074"/>
    </source>
</evidence>
<dbReference type="Pfam" id="PF22073">
    <property type="entry name" value="Cep192_D4"/>
    <property type="match status" value="1"/>
</dbReference>
<sequence>MSTPPKSHNVDLERTLLSTPMPKASSTVQRKPTLEKKYLDNNFQREKFEQSVLHTNNTLSKADESSLGILDNISSLLGETSSTENGQKQESSTMDAERELARMLLRKCSDFKASSTFFDTNKDGNTNAQNSTNYVTPLNHTDRNTFARNNDSASEQQNTMQMSRIKGSTTSVVFEPSEIAARSSEMSTSAEKQTSMFSPKSSGGISFDTTTAELMAQFNNEEFQSASQMNSQLLADEVAWKQNCPYALPLATSSEKEYLDLSCFSGIIGELDLSVESNTGRKVSVGEFFKRKCGNIGDLVDNVNERPSLGLSIKSPKRVDSLMPLVDSTIADGSLAVKEKEQSVLTNATKDVGEHSIMSLSSIAQALQDIDNCTPRRLVDQLIMANKKKKQFQSEGNNNGGNTYTLLPSSRCSMPATPSTLKLEDNKKQLALSSKLSLDSKTITETLETKQKLPRMLSFASEAGLNAKDIFENISQRSSLKKEVPDKSSASLPQQNNDTKHFSDDVKLPDIRTIFKNYKLSLPDRIKSDKSMLEKKESFKQENISYTSKDGSAAQLSATADQSTVEKASQSNDIIISRNGQEICSCIVGISREADIELVNTGDRWIICSLGTFQLQGDKQNISLKLPNDTILIKPNSTQSVKIGIKVTKKSKPVIIILNIVAIDMVTRKESTIKHMIYVESEELQINVLIPFEESKLHFGDIGENSATTLSITLQNKNNVVLPIKLSIIHDGPKVFGINNLQDNLRHELKPEEQFTIVVQCKGNSHLLATELAQNTLLHIEAKLIIQVDNKEDDAMTIKEIPLSVNIGTCKIHLVDTKLPITIPRKQTKSIKIINSGSLPVSVSAYVVQDEKSSDPVEDFFIYPEILSFAPNLKSRFSITFKPQYYDTNDRHVKIKLVTSSNTYYYPVIGQQNVTMETERDNYLRCETPQQTTGAISPSSPHSMISSRSGTSGRNSPISSISGSTVAGDKIPIKATHAALVWGTVKPGKSDIKEFTIRNTSDNKIKLQAHISGDDKNFQFLRDHQTVTPNVVLVLHRMESKTLSIVFCPHHVGAAIGRIHFKHYETRKDDNKSRSSKAMFLYGYGGCGKVIISETFKDISGKMWLPLGKLTSGGSLSAKIKLENVGDLCSYAKIKLTPKAIYPTTVSSWHVNPTELLLEPKETQWITLEFQPRKEDLVLLRRRSDVCHVGTINIIYGDEPTRWRIRRLYNKVKNTGELNGSESESFKSIIHPICKAFPGEKLLSDLNLLNDTVQSLSDLCRGVRQHEIILTVETNADETLSMIHDSADESQMFYSLCSDNSHVYEASGKSFLPSETMLGCDEMENHEMYDDYFTVSPNVVTLIPSIKNEAIITILSSSRVAQPYETILSNTDVLSIVPAEGMIPAGRGFPLKIKCKQRVQCSLEATLEIYTENHRQDVKIKVAVVRQ</sequence>
<comment type="caution">
    <text evidence="4">The sequence shown here is derived from an EMBL/GenBank/DDBJ whole genome shotgun (WGS) entry which is preliminary data.</text>
</comment>
<reference evidence="4" key="2">
    <citation type="journal article" date="2023" name="Commun. Biol.">
        <title>Intrasexual cuticular hydrocarbon dimorphism in a wasp sheds light on hydrocarbon biosynthesis genes in Hymenoptera.</title>
        <authorList>
            <person name="Moris V.C."/>
            <person name="Podsiadlowski L."/>
            <person name="Martin S."/>
            <person name="Oeyen J.P."/>
            <person name="Donath A."/>
            <person name="Petersen M."/>
            <person name="Wilbrandt J."/>
            <person name="Misof B."/>
            <person name="Liedtke D."/>
            <person name="Thamm M."/>
            <person name="Scheiner R."/>
            <person name="Schmitt T."/>
            <person name="Niehuis O."/>
        </authorList>
    </citation>
    <scope>NUCLEOTIDE SEQUENCE</scope>
    <source>
        <strain evidence="4">GBR_01_08_01A</strain>
    </source>
</reference>
<feature type="region of interest" description="Disordered" evidence="1">
    <location>
        <begin position="1"/>
        <end position="30"/>
    </location>
</feature>
<feature type="compositionally biased region" description="Polar residues" evidence="1">
    <location>
        <begin position="488"/>
        <end position="497"/>
    </location>
</feature>
<feature type="region of interest" description="Disordered" evidence="1">
    <location>
        <begin position="478"/>
        <end position="503"/>
    </location>
</feature>
<dbReference type="Pfam" id="PF22074">
    <property type="entry name" value="Cep192_D5"/>
    <property type="match status" value="1"/>
</dbReference>
<feature type="region of interest" description="Disordered" evidence="1">
    <location>
        <begin position="929"/>
        <end position="961"/>
    </location>
</feature>
<protein>
    <recommendedName>
        <fullName evidence="6">Centrosomal protein of 192 kDa</fullName>
    </recommendedName>
</protein>
<dbReference type="EMBL" id="JAIFRP010000038">
    <property type="protein sequence ID" value="KAK2581833.1"/>
    <property type="molecule type" value="Genomic_DNA"/>
</dbReference>
<evidence type="ECO:0000256" key="1">
    <source>
        <dbReference type="SAM" id="MobiDB-lite"/>
    </source>
</evidence>
<feature type="compositionally biased region" description="Polar residues" evidence="1">
    <location>
        <begin position="146"/>
        <end position="162"/>
    </location>
</feature>
<gene>
    <name evidence="4" type="ORF">KPH14_002299</name>
</gene>
<dbReference type="Proteomes" id="UP001258017">
    <property type="component" value="Unassembled WGS sequence"/>
</dbReference>
<dbReference type="InterPro" id="IPR013783">
    <property type="entry name" value="Ig-like_fold"/>
</dbReference>
<feature type="compositionally biased region" description="Polar residues" evidence="1">
    <location>
        <begin position="950"/>
        <end position="961"/>
    </location>
</feature>
<feature type="compositionally biased region" description="Low complexity" evidence="1">
    <location>
        <begin position="936"/>
        <end position="949"/>
    </location>
</feature>
<evidence type="ECO:0000259" key="2">
    <source>
        <dbReference type="Pfam" id="PF22073"/>
    </source>
</evidence>
<keyword evidence="5" id="KW-1185">Reference proteome</keyword>
<feature type="region of interest" description="Disordered" evidence="1">
    <location>
        <begin position="181"/>
        <end position="202"/>
    </location>
</feature>
<feature type="region of interest" description="Disordered" evidence="1">
    <location>
        <begin position="122"/>
        <end position="162"/>
    </location>
</feature>
<evidence type="ECO:0008006" key="6">
    <source>
        <dbReference type="Google" id="ProtNLM"/>
    </source>
</evidence>
<dbReference type="InterPro" id="IPR054090">
    <property type="entry name" value="Cep192_Spd-2-like_dom"/>
</dbReference>
<accession>A0AAD9RLJ4</accession>
<feature type="compositionally biased region" description="Polar residues" evidence="1">
    <location>
        <begin position="403"/>
        <end position="419"/>
    </location>
</feature>
<organism evidence="4 5">
    <name type="scientific">Odynerus spinipes</name>
    <dbReference type="NCBI Taxonomy" id="1348599"/>
    <lineage>
        <taxon>Eukaryota</taxon>
        <taxon>Metazoa</taxon>
        <taxon>Ecdysozoa</taxon>
        <taxon>Arthropoda</taxon>
        <taxon>Hexapoda</taxon>
        <taxon>Insecta</taxon>
        <taxon>Pterygota</taxon>
        <taxon>Neoptera</taxon>
        <taxon>Endopterygota</taxon>
        <taxon>Hymenoptera</taxon>
        <taxon>Apocrita</taxon>
        <taxon>Aculeata</taxon>
        <taxon>Vespoidea</taxon>
        <taxon>Vespidae</taxon>
        <taxon>Eumeninae</taxon>
        <taxon>Odynerus</taxon>
    </lineage>
</organism>
<dbReference type="InterPro" id="IPR054091">
    <property type="entry name" value="Cep192-like_D5"/>
</dbReference>
<evidence type="ECO:0000313" key="4">
    <source>
        <dbReference type="EMBL" id="KAK2581833.1"/>
    </source>
</evidence>
<feature type="domain" description="Cep192/Spd-2-like" evidence="2">
    <location>
        <begin position="970"/>
        <end position="1086"/>
    </location>
</feature>
<dbReference type="Gene3D" id="2.60.40.10">
    <property type="entry name" value="Immunoglobulins"/>
    <property type="match status" value="1"/>
</dbReference>
<name>A0AAD9RLJ4_9HYME</name>
<feature type="region of interest" description="Disordered" evidence="1">
    <location>
        <begin position="390"/>
        <end position="419"/>
    </location>
</feature>